<accession>A0ABV8VX01</accession>
<organism evidence="2 3">
    <name type="scientific">Gracilibacillus marinus</name>
    <dbReference type="NCBI Taxonomy" id="630535"/>
    <lineage>
        <taxon>Bacteria</taxon>
        <taxon>Bacillati</taxon>
        <taxon>Bacillota</taxon>
        <taxon>Bacilli</taxon>
        <taxon>Bacillales</taxon>
        <taxon>Bacillaceae</taxon>
        <taxon>Gracilibacillus</taxon>
    </lineage>
</organism>
<comment type="caution">
    <text evidence="2">The sequence shown here is derived from an EMBL/GenBank/DDBJ whole genome shotgun (WGS) entry which is preliminary data.</text>
</comment>
<evidence type="ECO:0000313" key="2">
    <source>
        <dbReference type="EMBL" id="MFC4388171.1"/>
    </source>
</evidence>
<dbReference type="SMART" id="SM00731">
    <property type="entry name" value="SprT"/>
    <property type="match status" value="1"/>
</dbReference>
<dbReference type="InterPro" id="IPR006640">
    <property type="entry name" value="SprT-like_domain"/>
</dbReference>
<sequence>MKQYNKEQLKELVHQLSVTYFNKPFIDEVSFNNRLKTTGGRYLPSKRKIELNPKYLEELGEEEFIGIIKHELCHYHLHIEGKGYMHRDPEFKALLAKTGSPRHCNPLPSMKVAYTYQFECTKCHWLYKRKRKINMNKYRCGKCGGKLALC</sequence>
<evidence type="ECO:0000259" key="1">
    <source>
        <dbReference type="SMART" id="SM00731"/>
    </source>
</evidence>
<dbReference type="NCBIfam" id="NF003339">
    <property type="entry name" value="PRK04351.1"/>
    <property type="match status" value="1"/>
</dbReference>
<reference evidence="3" key="1">
    <citation type="journal article" date="2019" name="Int. J. Syst. Evol. Microbiol.">
        <title>The Global Catalogue of Microorganisms (GCM) 10K type strain sequencing project: providing services to taxonomists for standard genome sequencing and annotation.</title>
        <authorList>
            <consortium name="The Broad Institute Genomics Platform"/>
            <consortium name="The Broad Institute Genome Sequencing Center for Infectious Disease"/>
            <person name="Wu L."/>
            <person name="Ma J."/>
        </authorList>
    </citation>
    <scope>NUCLEOTIDE SEQUENCE [LARGE SCALE GENOMIC DNA]</scope>
    <source>
        <strain evidence="3">KACC 14058</strain>
    </source>
</reference>
<dbReference type="Gene3D" id="3.30.2010.10">
    <property type="entry name" value="Metalloproteases ('zincins'), catalytic domain"/>
    <property type="match status" value="1"/>
</dbReference>
<dbReference type="Proteomes" id="UP001595880">
    <property type="component" value="Unassembled WGS sequence"/>
</dbReference>
<feature type="domain" description="SprT-like" evidence="1">
    <location>
        <begin position="7"/>
        <end position="150"/>
    </location>
</feature>
<dbReference type="RefSeq" id="WP_390198990.1">
    <property type="nucleotide sequence ID" value="NZ_JBHSDV010000002.1"/>
</dbReference>
<dbReference type="EMBL" id="JBHSDV010000002">
    <property type="protein sequence ID" value="MFC4388171.1"/>
    <property type="molecule type" value="Genomic_DNA"/>
</dbReference>
<name>A0ABV8VX01_9BACI</name>
<dbReference type="Pfam" id="PF17283">
    <property type="entry name" value="Zn_ribbon_SprT"/>
    <property type="match status" value="1"/>
</dbReference>
<dbReference type="InterPro" id="IPR035240">
    <property type="entry name" value="SprT_Zn_ribbon"/>
</dbReference>
<dbReference type="Pfam" id="PF10263">
    <property type="entry name" value="SprT-like"/>
    <property type="match status" value="1"/>
</dbReference>
<proteinExistence type="predicted"/>
<keyword evidence="3" id="KW-1185">Reference proteome</keyword>
<protein>
    <submittedName>
        <fullName evidence="2">SprT family protein</fullName>
    </submittedName>
</protein>
<gene>
    <name evidence="2" type="ORF">ACFOZ1_10155</name>
</gene>
<evidence type="ECO:0000313" key="3">
    <source>
        <dbReference type="Proteomes" id="UP001595880"/>
    </source>
</evidence>